<dbReference type="Proteomes" id="UP000516305">
    <property type="component" value="Chromosome"/>
</dbReference>
<dbReference type="AlphaFoldDB" id="A0A7H0VDK7"/>
<evidence type="ECO:0000313" key="1">
    <source>
        <dbReference type="EMBL" id="QNR23805.1"/>
    </source>
</evidence>
<organism evidence="1 2">
    <name type="scientific">Croceimicrobium hydrocarbonivorans</name>
    <dbReference type="NCBI Taxonomy" id="2761580"/>
    <lineage>
        <taxon>Bacteria</taxon>
        <taxon>Pseudomonadati</taxon>
        <taxon>Bacteroidota</taxon>
        <taxon>Flavobacteriia</taxon>
        <taxon>Flavobacteriales</taxon>
        <taxon>Owenweeksiaceae</taxon>
        <taxon>Croceimicrobium</taxon>
    </lineage>
</organism>
<reference evidence="1 2" key="1">
    <citation type="submission" date="2020-08" db="EMBL/GenBank/DDBJ databases">
        <title>Croceimicrobium hydrocarbonivorans gen. nov., sp. nov., a novel marine bacterium isolated from a bacterial consortium that degrades polyethylene terephthalate.</title>
        <authorList>
            <person name="Liu R."/>
        </authorList>
    </citation>
    <scope>NUCLEOTIDE SEQUENCE [LARGE SCALE GENOMIC DNA]</scope>
    <source>
        <strain evidence="1 2">A20-9</strain>
    </source>
</reference>
<dbReference type="RefSeq" id="WP_210758340.1">
    <property type="nucleotide sequence ID" value="NZ_CP060139.1"/>
</dbReference>
<keyword evidence="2" id="KW-1185">Reference proteome</keyword>
<gene>
    <name evidence="1" type="ORF">H4K34_15725</name>
</gene>
<sequence length="124" mass="14486">MSAFISLLEKQKKRELQHQFDLPSKAKNTEWLTLQEVEGQAQKLYDRIVALLPNNISLVRQEVQLQTYKTPNPAARMQIRANISASNHRSYVLKIHCHELNPKGNMTKVARAEYHYKETRRSMP</sequence>
<evidence type="ECO:0000313" key="2">
    <source>
        <dbReference type="Proteomes" id="UP000516305"/>
    </source>
</evidence>
<dbReference type="KEGG" id="chyd:H4K34_15725"/>
<name>A0A7H0VDK7_9FLAO</name>
<proteinExistence type="predicted"/>
<accession>A0A7H0VDK7</accession>
<dbReference type="EMBL" id="CP060139">
    <property type="protein sequence ID" value="QNR23805.1"/>
    <property type="molecule type" value="Genomic_DNA"/>
</dbReference>
<protein>
    <submittedName>
        <fullName evidence="1">Uncharacterized protein</fullName>
    </submittedName>
</protein>